<dbReference type="InterPro" id="IPR011021">
    <property type="entry name" value="Arrestin-like_N"/>
</dbReference>
<reference evidence="3 4" key="1">
    <citation type="submission" date="2024-02" db="EMBL/GenBank/DDBJ databases">
        <authorList>
            <person name="Daric V."/>
            <person name="Darras S."/>
        </authorList>
    </citation>
    <scope>NUCLEOTIDE SEQUENCE [LARGE SCALE GENOMIC DNA]</scope>
</reference>
<comment type="similarity">
    <text evidence="1">Belongs to the arrestin family.</text>
</comment>
<dbReference type="Pfam" id="PF02752">
    <property type="entry name" value="Arrestin_C"/>
    <property type="match status" value="1"/>
</dbReference>
<dbReference type="InterPro" id="IPR014756">
    <property type="entry name" value="Ig_E-set"/>
</dbReference>
<protein>
    <recommendedName>
        <fullName evidence="2">Arrestin C-terminal-like domain-containing protein</fullName>
    </recommendedName>
</protein>
<accession>A0ABP0F2M3</accession>
<dbReference type="InterPro" id="IPR014752">
    <property type="entry name" value="Arrestin-like_C"/>
</dbReference>
<sequence>MYNPGDDVTGTISLHAEKEVKMKEVTVLLAGWCETRWVSDSGGDQKVYKAKEEYCSDKLTLWGGKDQEVGIAIGTHQKEFRFQLPTNCPSSYESKNGHVYYMVQVLCKIQGILNDQWESKRFRVYDKVDLSANRDYAELLLRPLHVDEEQENESCLCLGKATLQADLTFDKSAYAPGDCIYLNGHIFNGCDKALECTFTLKQGATCFGRTSDLISVSELKSKEKSVGLSSWQPPKLTPRETREFKNEEIFTIAENTQASGLRNCNLIELEYYIEVSISSLNLTDIDYCVTVQTKP</sequence>
<dbReference type="InterPro" id="IPR011022">
    <property type="entry name" value="Arrestin_C-like"/>
</dbReference>
<evidence type="ECO:0000313" key="4">
    <source>
        <dbReference type="Proteomes" id="UP001642483"/>
    </source>
</evidence>
<gene>
    <name evidence="3" type="ORF">CVLEPA_LOCUS3445</name>
</gene>
<dbReference type="PANTHER" id="PTHR11188">
    <property type="entry name" value="ARRESTIN DOMAIN CONTAINING PROTEIN"/>
    <property type="match status" value="1"/>
</dbReference>
<dbReference type="SMART" id="SM01017">
    <property type="entry name" value="Arrestin_C"/>
    <property type="match status" value="1"/>
</dbReference>
<comment type="caution">
    <text evidence="3">The sequence shown here is derived from an EMBL/GenBank/DDBJ whole genome shotgun (WGS) entry which is preliminary data.</text>
</comment>
<proteinExistence type="inferred from homology"/>
<dbReference type="Proteomes" id="UP001642483">
    <property type="component" value="Unassembled WGS sequence"/>
</dbReference>
<evidence type="ECO:0000259" key="2">
    <source>
        <dbReference type="SMART" id="SM01017"/>
    </source>
</evidence>
<feature type="domain" description="Arrestin C-terminal-like" evidence="2">
    <location>
        <begin position="159"/>
        <end position="280"/>
    </location>
</feature>
<dbReference type="PANTHER" id="PTHR11188:SF176">
    <property type="entry name" value="ARRESTIN DOMAIN-CONTAINING PROTEIN 1"/>
    <property type="match status" value="1"/>
</dbReference>
<evidence type="ECO:0000256" key="1">
    <source>
        <dbReference type="ARBA" id="ARBA00005298"/>
    </source>
</evidence>
<name>A0ABP0F2M3_CLALP</name>
<organism evidence="3 4">
    <name type="scientific">Clavelina lepadiformis</name>
    <name type="common">Light-bulb sea squirt</name>
    <name type="synonym">Ascidia lepadiformis</name>
    <dbReference type="NCBI Taxonomy" id="159417"/>
    <lineage>
        <taxon>Eukaryota</taxon>
        <taxon>Metazoa</taxon>
        <taxon>Chordata</taxon>
        <taxon>Tunicata</taxon>
        <taxon>Ascidiacea</taxon>
        <taxon>Aplousobranchia</taxon>
        <taxon>Clavelinidae</taxon>
        <taxon>Clavelina</taxon>
    </lineage>
</organism>
<evidence type="ECO:0000313" key="3">
    <source>
        <dbReference type="EMBL" id="CAK8673681.1"/>
    </source>
</evidence>
<dbReference type="EMBL" id="CAWYQH010000002">
    <property type="protein sequence ID" value="CAK8673681.1"/>
    <property type="molecule type" value="Genomic_DNA"/>
</dbReference>
<dbReference type="Gene3D" id="2.60.40.640">
    <property type="match status" value="2"/>
</dbReference>
<keyword evidence="4" id="KW-1185">Reference proteome</keyword>
<dbReference type="SUPFAM" id="SSF81296">
    <property type="entry name" value="E set domains"/>
    <property type="match status" value="2"/>
</dbReference>
<dbReference type="InterPro" id="IPR050357">
    <property type="entry name" value="Arrestin_domain-protein"/>
</dbReference>
<dbReference type="Pfam" id="PF00339">
    <property type="entry name" value="Arrestin_N"/>
    <property type="match status" value="1"/>
</dbReference>